<dbReference type="GO" id="GO:0003677">
    <property type="term" value="F:DNA binding"/>
    <property type="evidence" value="ECO:0007669"/>
    <property type="project" value="InterPro"/>
</dbReference>
<protein>
    <submittedName>
        <fullName evidence="2">Helix-turn-helix transcriptional regulator</fullName>
    </submittedName>
</protein>
<dbReference type="InterPro" id="IPR001387">
    <property type="entry name" value="Cro/C1-type_HTH"/>
</dbReference>
<reference evidence="2" key="1">
    <citation type="submission" date="2020-02" db="EMBL/GenBank/DDBJ databases">
        <authorList>
            <person name="Fillo S."/>
            <person name="Giordani F."/>
            <person name="Tonon E."/>
            <person name="Drigo I."/>
            <person name="Anselmo A."/>
            <person name="Fortunato A."/>
            <person name="Bano L."/>
            <person name="Lista F."/>
        </authorList>
    </citation>
    <scope>NUCLEOTIDE SEQUENCE</scope>
    <source>
        <strain evidence="2">IZSVe-TV_9877_3_12</strain>
    </source>
</reference>
<evidence type="ECO:0000259" key="1">
    <source>
        <dbReference type="PROSITE" id="PS50943"/>
    </source>
</evidence>
<dbReference type="RefSeq" id="WP_003377973.1">
    <property type="nucleotide sequence ID" value="NZ_JAAMYB010000015.1"/>
</dbReference>
<accession>A0A9Q3Z107</accession>
<dbReference type="EMBL" id="JAAMYB010000015">
    <property type="protein sequence ID" value="MCD3195745.1"/>
    <property type="molecule type" value="Genomic_DNA"/>
</dbReference>
<organism evidence="2 3">
    <name type="scientific">Clostridium botulinum C</name>
    <dbReference type="NCBI Taxonomy" id="36828"/>
    <lineage>
        <taxon>Bacteria</taxon>
        <taxon>Bacillati</taxon>
        <taxon>Bacillota</taxon>
        <taxon>Clostridia</taxon>
        <taxon>Eubacteriales</taxon>
        <taxon>Clostridiaceae</taxon>
        <taxon>Clostridium</taxon>
    </lineage>
</organism>
<dbReference type="Proteomes" id="UP000813637">
    <property type="component" value="Unassembled WGS sequence"/>
</dbReference>
<reference evidence="2" key="2">
    <citation type="journal article" date="2021" name="Microorganisms">
        <title>Extensive Genome Exploration of Clostridium botulinum Group III Field Strains.</title>
        <authorList>
            <person name="Fillo S."/>
            <person name="Giordani F."/>
            <person name="Tonon E."/>
            <person name="Drigo I."/>
            <person name="Anselmo A."/>
            <person name="Fortunato A."/>
            <person name="Lista F."/>
            <person name="Bano L."/>
        </authorList>
    </citation>
    <scope>NUCLEOTIDE SEQUENCE</scope>
    <source>
        <strain evidence="2">IZSVe-TV_9877_3_12</strain>
    </source>
</reference>
<dbReference type="CDD" id="cd00093">
    <property type="entry name" value="HTH_XRE"/>
    <property type="match status" value="1"/>
</dbReference>
<gene>
    <name evidence="2" type="ORF">G8S53_10700</name>
</gene>
<dbReference type="Gene3D" id="1.10.260.40">
    <property type="entry name" value="lambda repressor-like DNA-binding domains"/>
    <property type="match status" value="1"/>
</dbReference>
<sequence length="68" mass="7639">MAVKTLRELRISKGILPSFVAKKLGISCRHFTRIETGEGYLTKERAKKLSEIYNVSISEIKKLGGIKC</sequence>
<evidence type="ECO:0000313" key="3">
    <source>
        <dbReference type="Proteomes" id="UP000813637"/>
    </source>
</evidence>
<feature type="domain" description="HTH cro/C1-type" evidence="1">
    <location>
        <begin position="6"/>
        <end position="60"/>
    </location>
</feature>
<dbReference type="Pfam" id="PF01381">
    <property type="entry name" value="HTH_3"/>
    <property type="match status" value="1"/>
</dbReference>
<evidence type="ECO:0000313" key="2">
    <source>
        <dbReference type="EMBL" id="MCD3195745.1"/>
    </source>
</evidence>
<dbReference type="SUPFAM" id="SSF47413">
    <property type="entry name" value="lambda repressor-like DNA-binding domains"/>
    <property type="match status" value="1"/>
</dbReference>
<dbReference type="PROSITE" id="PS50943">
    <property type="entry name" value="HTH_CROC1"/>
    <property type="match status" value="1"/>
</dbReference>
<name>A0A9Q3Z107_CLOBO</name>
<dbReference type="SMART" id="SM00530">
    <property type="entry name" value="HTH_XRE"/>
    <property type="match status" value="1"/>
</dbReference>
<dbReference type="AlphaFoldDB" id="A0A9Q3Z107"/>
<proteinExistence type="predicted"/>
<dbReference type="InterPro" id="IPR010982">
    <property type="entry name" value="Lambda_DNA-bd_dom_sf"/>
</dbReference>
<comment type="caution">
    <text evidence="2">The sequence shown here is derived from an EMBL/GenBank/DDBJ whole genome shotgun (WGS) entry which is preliminary data.</text>
</comment>